<dbReference type="Proteomes" id="UP000240572">
    <property type="component" value="Unassembled WGS sequence"/>
</dbReference>
<keyword evidence="1" id="KW-0732">Signal</keyword>
<dbReference type="EMBL" id="PYGD01000003">
    <property type="protein sequence ID" value="PSK92767.1"/>
    <property type="molecule type" value="Genomic_DNA"/>
</dbReference>
<evidence type="ECO:0000313" key="3">
    <source>
        <dbReference type="EMBL" id="PSK92767.1"/>
    </source>
</evidence>
<reference evidence="3 4" key="1">
    <citation type="submission" date="2018-03" db="EMBL/GenBank/DDBJ databases">
        <title>Genomic Encyclopedia of Type Strains, Phase III (KMG-III): the genomes of soil and plant-associated and newly described type strains.</title>
        <authorList>
            <person name="Whitman W."/>
        </authorList>
    </citation>
    <scope>NUCLEOTIDE SEQUENCE [LARGE SCALE GENOMIC DNA]</scope>
    <source>
        <strain evidence="3 4">CGMCC 1.12700</strain>
    </source>
</reference>
<dbReference type="Pfam" id="PF18962">
    <property type="entry name" value="Por_Secre_tail"/>
    <property type="match status" value="1"/>
</dbReference>
<evidence type="ECO:0000256" key="1">
    <source>
        <dbReference type="SAM" id="SignalP"/>
    </source>
</evidence>
<proteinExistence type="predicted"/>
<dbReference type="RefSeq" id="WP_106522945.1">
    <property type="nucleotide sequence ID" value="NZ_PYGD01000003.1"/>
</dbReference>
<keyword evidence="4" id="KW-1185">Reference proteome</keyword>
<organism evidence="3 4">
    <name type="scientific">Taibaiella chishuiensis</name>
    <dbReference type="NCBI Taxonomy" id="1434707"/>
    <lineage>
        <taxon>Bacteria</taxon>
        <taxon>Pseudomonadati</taxon>
        <taxon>Bacteroidota</taxon>
        <taxon>Chitinophagia</taxon>
        <taxon>Chitinophagales</taxon>
        <taxon>Chitinophagaceae</taxon>
        <taxon>Taibaiella</taxon>
    </lineage>
</organism>
<name>A0A2P8D6D7_9BACT</name>
<feature type="domain" description="Secretion system C-terminal sorting" evidence="2">
    <location>
        <begin position="265"/>
        <end position="330"/>
    </location>
</feature>
<dbReference type="InterPro" id="IPR026444">
    <property type="entry name" value="Secre_tail"/>
</dbReference>
<accession>A0A2P8D6D7</accession>
<gene>
    <name evidence="3" type="ORF">B0I18_103349</name>
</gene>
<evidence type="ECO:0000313" key="4">
    <source>
        <dbReference type="Proteomes" id="UP000240572"/>
    </source>
</evidence>
<dbReference type="OrthoDB" id="9792152at2"/>
<protein>
    <submittedName>
        <fullName evidence="3">Putative secreted protein (Por secretion system target)</fullName>
    </submittedName>
</protein>
<sequence>MKKLRTLSFVLLSLTAGCTAAFAQFPPQVKVPGNDAIHASDNRFRDWASGCTFERGWLDIADKPLGKPVLGTAASALGYPDADVLSLGDSGVAVLTFAYPIHNGPGPDFAIFENGFANPEDSTMAYLELAFVEVSSDGSHFYRFPATSNTQDTAQIDNFSYMDARFVNNLAGKYIAGYGTPFDLEELKNESGLDVNNITHIRLVDVVGSIDDAHASRDKNNRKINDPYPSVFPSGGFDLNAVGVLNSNKPTGINQLAIDLQLRYYPNPITDLLHLEVASGEPLHYQLSDLGGRTITNGDFRRHTTVNMAGLTAGLYFLQIDNGRDKSVLKVSKR</sequence>
<feature type="signal peptide" evidence="1">
    <location>
        <begin position="1"/>
        <end position="23"/>
    </location>
</feature>
<dbReference type="PROSITE" id="PS51257">
    <property type="entry name" value="PROKAR_LIPOPROTEIN"/>
    <property type="match status" value="1"/>
</dbReference>
<comment type="caution">
    <text evidence="3">The sequence shown here is derived from an EMBL/GenBank/DDBJ whole genome shotgun (WGS) entry which is preliminary data.</text>
</comment>
<dbReference type="AlphaFoldDB" id="A0A2P8D6D7"/>
<evidence type="ECO:0000259" key="2">
    <source>
        <dbReference type="Pfam" id="PF18962"/>
    </source>
</evidence>
<feature type="chain" id="PRO_5015118429" evidence="1">
    <location>
        <begin position="24"/>
        <end position="334"/>
    </location>
</feature>
<dbReference type="NCBIfam" id="TIGR04183">
    <property type="entry name" value="Por_Secre_tail"/>
    <property type="match status" value="1"/>
</dbReference>